<proteinExistence type="predicted"/>
<protein>
    <submittedName>
        <fullName evidence="2">Uncharacterized protein</fullName>
    </submittedName>
</protein>
<sequence length="79" mass="9168">MFAARITNSCSGIWEKINCSTTCDWNEGHPLKDRNQLTMFVAYAERRRCGFKAGRITFNTSLAWLSFFFGLTGLLYHFF</sequence>
<evidence type="ECO:0000256" key="1">
    <source>
        <dbReference type="SAM" id="Phobius"/>
    </source>
</evidence>
<comment type="caution">
    <text evidence="2">The sequence shown here is derived from an EMBL/GenBank/DDBJ whole genome shotgun (WGS) entry which is preliminary data.</text>
</comment>
<keyword evidence="1" id="KW-0472">Membrane</keyword>
<keyword evidence="3" id="KW-1185">Reference proteome</keyword>
<reference evidence="2 3" key="1">
    <citation type="submission" date="2022-05" db="EMBL/GenBank/DDBJ databases">
        <authorList>
            <consortium name="Genoscope - CEA"/>
            <person name="William W."/>
        </authorList>
    </citation>
    <scope>NUCLEOTIDE SEQUENCE [LARGE SCALE GENOMIC DNA]</scope>
</reference>
<keyword evidence="1" id="KW-1133">Transmembrane helix</keyword>
<accession>A0ABN8MCL6</accession>
<name>A0ABN8MCL6_9CNID</name>
<feature type="transmembrane region" description="Helical" evidence="1">
    <location>
        <begin position="56"/>
        <end position="78"/>
    </location>
</feature>
<dbReference type="Proteomes" id="UP001159427">
    <property type="component" value="Unassembled WGS sequence"/>
</dbReference>
<dbReference type="EMBL" id="CALNXI010000401">
    <property type="protein sequence ID" value="CAH3026352.1"/>
    <property type="molecule type" value="Genomic_DNA"/>
</dbReference>
<gene>
    <name evidence="2" type="ORF">PEVE_00028891</name>
</gene>
<keyword evidence="1" id="KW-0812">Transmembrane</keyword>
<organism evidence="2 3">
    <name type="scientific">Porites evermanni</name>
    <dbReference type="NCBI Taxonomy" id="104178"/>
    <lineage>
        <taxon>Eukaryota</taxon>
        <taxon>Metazoa</taxon>
        <taxon>Cnidaria</taxon>
        <taxon>Anthozoa</taxon>
        <taxon>Hexacorallia</taxon>
        <taxon>Scleractinia</taxon>
        <taxon>Fungiina</taxon>
        <taxon>Poritidae</taxon>
        <taxon>Porites</taxon>
    </lineage>
</organism>
<evidence type="ECO:0000313" key="3">
    <source>
        <dbReference type="Proteomes" id="UP001159427"/>
    </source>
</evidence>
<evidence type="ECO:0000313" key="2">
    <source>
        <dbReference type="EMBL" id="CAH3026352.1"/>
    </source>
</evidence>